<feature type="region of interest" description="Disordered" evidence="1">
    <location>
        <begin position="666"/>
        <end position="784"/>
    </location>
</feature>
<feature type="compositionally biased region" description="Acidic residues" evidence="1">
    <location>
        <begin position="691"/>
        <end position="708"/>
    </location>
</feature>
<feature type="compositionally biased region" description="Basic and acidic residues" evidence="1">
    <location>
        <begin position="199"/>
        <end position="209"/>
    </location>
</feature>
<feature type="compositionally biased region" description="Low complexity" evidence="1">
    <location>
        <begin position="76"/>
        <end position="97"/>
    </location>
</feature>
<feature type="region of interest" description="Disordered" evidence="1">
    <location>
        <begin position="1"/>
        <end position="20"/>
    </location>
</feature>
<feature type="compositionally biased region" description="Polar residues" evidence="1">
    <location>
        <begin position="424"/>
        <end position="433"/>
    </location>
</feature>
<sequence length="864" mass="90727">MDANFTFPAPESPTASNRESNALRASVLDAALELGLGANGSVANWMFNNAVEEEEDEEDTTSKGPLSATSDEYGNYSYSTPATSTSSHQSHSETSQPNLKFQVHFPPGIPVTAISRPPPFAFPEPPPPPSSSGSGGNKLRKARRADGYESDGGYVSDGGKRVRTKSKTAKEDVPTMPISEPMELIPLSKEERKRRKKELKSSSKDHGAETDVEEAASPNSKKSKPPKPSKKKKDKQGSTDVGYETDDGYVSSSGKKSGRSRFFSLRRKATDTNEAPPMPEPVPELPSMPEFDLPIASRFATTLDGGSGSAAPSRSETPLLPPSRPFASGGSSAPGSSASSISSSANSLLTPADGEAFPGSGSEVNSRAHSPLPSSNSTGSGNGSANGKGKFMISFPLTRTGSAGSGESASNAIPKGRHVPAPISTLSPGSALNSRAPSPGPSPIAGSPFVVLTPINTNTASNSYNSNASGHLVRAISPSPSTATDNIIPSPDYIVPSRSVSPPPALKFEFFSLCSAERLGILQLRRPAAEPAAYGTSAARTGPAAECGWPRERRGGSRCPVNGRSVSPSPTAAGGMTSPLSPSGGGSGSALLSPHSPGSAGGLARPVSPGAGVQRGRAAPFPMQPVSGSRPGAGAHASIGPGLASRAKVQRYRDLYAIQIPATPQDGNARRRARFADDDEDDEEVGIRVEDYDDDGREEDEEEADEEEMRQVLGRFRDPTAQREEKGRRMAIALERNNSGALRAGTGRPIRPTSDVSYADRFPRGGAYTDDDEASRYPDEDRTAGRSTMYRVERGDGRDTMRWSGYTDTRASFLDVEKSEQARGALVDRVGAMYDLSGRERPAVPPVPKLPAGLVMAGPGGNRF</sequence>
<reference evidence="2" key="1">
    <citation type="submission" date="2020-05" db="EMBL/GenBank/DDBJ databases">
        <title>Mycena genomes resolve the evolution of fungal bioluminescence.</title>
        <authorList>
            <person name="Tsai I.J."/>
        </authorList>
    </citation>
    <scope>NUCLEOTIDE SEQUENCE</scope>
    <source>
        <strain evidence="2">CCC161011</strain>
    </source>
</reference>
<evidence type="ECO:0000313" key="2">
    <source>
        <dbReference type="EMBL" id="KAF7330298.1"/>
    </source>
</evidence>
<protein>
    <submittedName>
        <fullName evidence="2">Uncharacterized protein</fullName>
    </submittedName>
</protein>
<feature type="compositionally biased region" description="Basic and acidic residues" evidence="1">
    <location>
        <begin position="715"/>
        <end position="728"/>
    </location>
</feature>
<feature type="compositionally biased region" description="Basic residues" evidence="1">
    <location>
        <begin position="221"/>
        <end position="234"/>
    </location>
</feature>
<feature type="region of interest" description="Disordered" evidence="1">
    <location>
        <begin position="47"/>
        <end position="440"/>
    </location>
</feature>
<comment type="caution">
    <text evidence="2">The sequence shown here is derived from an EMBL/GenBank/DDBJ whole genome shotgun (WGS) entry which is preliminary data.</text>
</comment>
<keyword evidence="3" id="KW-1185">Reference proteome</keyword>
<evidence type="ECO:0000256" key="1">
    <source>
        <dbReference type="SAM" id="MobiDB-lite"/>
    </source>
</evidence>
<feature type="compositionally biased region" description="Pro residues" evidence="1">
    <location>
        <begin position="276"/>
        <end position="286"/>
    </location>
</feature>
<feature type="compositionally biased region" description="Pro residues" evidence="1">
    <location>
        <begin position="116"/>
        <end position="130"/>
    </location>
</feature>
<feature type="compositionally biased region" description="Basic and acidic residues" evidence="1">
    <location>
        <begin position="774"/>
        <end position="784"/>
    </location>
</feature>
<dbReference type="AlphaFoldDB" id="A0A8H7CCB0"/>
<name>A0A8H7CCB0_9AGAR</name>
<feature type="compositionally biased region" description="Basic residues" evidence="1">
    <location>
        <begin position="256"/>
        <end position="267"/>
    </location>
</feature>
<feature type="compositionally biased region" description="Polar residues" evidence="1">
    <location>
        <begin position="62"/>
        <end position="72"/>
    </location>
</feature>
<gene>
    <name evidence="2" type="ORF">MVEN_02467700</name>
</gene>
<dbReference type="EMBL" id="JACAZI010000033">
    <property type="protein sequence ID" value="KAF7330298.1"/>
    <property type="molecule type" value="Genomic_DNA"/>
</dbReference>
<feature type="region of interest" description="Disordered" evidence="1">
    <location>
        <begin position="535"/>
        <end position="641"/>
    </location>
</feature>
<evidence type="ECO:0000313" key="3">
    <source>
        <dbReference type="Proteomes" id="UP000620124"/>
    </source>
</evidence>
<dbReference type="OrthoDB" id="2690066at2759"/>
<dbReference type="Proteomes" id="UP000620124">
    <property type="component" value="Unassembled WGS sequence"/>
</dbReference>
<feature type="compositionally biased region" description="Low complexity" evidence="1">
    <location>
        <begin position="401"/>
        <end position="412"/>
    </location>
</feature>
<organism evidence="2 3">
    <name type="scientific">Mycena venus</name>
    <dbReference type="NCBI Taxonomy" id="2733690"/>
    <lineage>
        <taxon>Eukaryota</taxon>
        <taxon>Fungi</taxon>
        <taxon>Dikarya</taxon>
        <taxon>Basidiomycota</taxon>
        <taxon>Agaricomycotina</taxon>
        <taxon>Agaricomycetes</taxon>
        <taxon>Agaricomycetidae</taxon>
        <taxon>Agaricales</taxon>
        <taxon>Marasmiineae</taxon>
        <taxon>Mycenaceae</taxon>
        <taxon>Mycena</taxon>
    </lineage>
</organism>
<feature type="compositionally biased region" description="Low complexity" evidence="1">
    <location>
        <begin position="589"/>
        <end position="598"/>
    </location>
</feature>
<accession>A0A8H7CCB0</accession>
<feature type="region of interest" description="Disordered" evidence="1">
    <location>
        <begin position="839"/>
        <end position="864"/>
    </location>
</feature>
<feature type="compositionally biased region" description="Low complexity" evidence="1">
    <location>
        <begin position="325"/>
        <end position="347"/>
    </location>
</feature>
<proteinExistence type="predicted"/>